<sequence length="162" mass="18438">MTSFPLIIRLRIRMLSGAGGCLCNLGTRAKHVLLRWSRHKEAELRPSSSTIHHQTTHSFKQRSYQRSFNQPKCTVFSRKPSSSPPSVWPLLHLSPCLRAECQISPDLQVVVQLALHRARAWEHRNLEADRALVADRAPAAAAVHWFPRWQAPPTTFLVPIKL</sequence>
<organism evidence="1 2">
    <name type="scientific">Zymoseptoria tritici (strain CBS 115943 / IPO323)</name>
    <name type="common">Speckled leaf blotch fungus</name>
    <name type="synonym">Septoria tritici</name>
    <dbReference type="NCBI Taxonomy" id="336722"/>
    <lineage>
        <taxon>Eukaryota</taxon>
        <taxon>Fungi</taxon>
        <taxon>Dikarya</taxon>
        <taxon>Ascomycota</taxon>
        <taxon>Pezizomycotina</taxon>
        <taxon>Dothideomycetes</taxon>
        <taxon>Dothideomycetidae</taxon>
        <taxon>Mycosphaerellales</taxon>
        <taxon>Mycosphaerellaceae</taxon>
        <taxon>Zymoseptoria</taxon>
    </lineage>
</organism>
<name>F9X6I1_ZYMTI</name>
<dbReference type="GeneID" id="13404558"/>
<dbReference type="RefSeq" id="XP_003854217.1">
    <property type="nucleotide sequence ID" value="XM_003854169.1"/>
</dbReference>
<gene>
    <name evidence="1" type="ORF">MYCGRDRAFT_108844</name>
</gene>
<dbReference type="InParanoid" id="F9X6I1"/>
<evidence type="ECO:0000313" key="2">
    <source>
        <dbReference type="Proteomes" id="UP000008062"/>
    </source>
</evidence>
<dbReference type="EMBL" id="CM001198">
    <property type="protein sequence ID" value="EGP89193.1"/>
    <property type="molecule type" value="Genomic_DNA"/>
</dbReference>
<dbReference type="HOGENOM" id="CLU_1636760_0_0_1"/>
<evidence type="ECO:0000313" key="1">
    <source>
        <dbReference type="EMBL" id="EGP89193.1"/>
    </source>
</evidence>
<dbReference type="KEGG" id="ztr:MYCGRDRAFT_108844"/>
<reference evidence="1 2" key="1">
    <citation type="journal article" date="2011" name="PLoS Genet.">
        <title>Finished genome of the fungal wheat pathogen Mycosphaerella graminicola reveals dispensome structure, chromosome plasticity, and stealth pathogenesis.</title>
        <authorList>
            <person name="Goodwin S.B."/>
            <person name="Ben M'barek S."/>
            <person name="Dhillon B."/>
            <person name="Wittenberg A.H.J."/>
            <person name="Crane C.F."/>
            <person name="Hane J.K."/>
            <person name="Foster A.J."/>
            <person name="Van der Lee T.A.J."/>
            <person name="Grimwood J."/>
            <person name="Aerts A."/>
            <person name="Antoniw J."/>
            <person name="Bailey A."/>
            <person name="Bluhm B."/>
            <person name="Bowler J."/>
            <person name="Bristow J."/>
            <person name="van der Burgt A."/>
            <person name="Canto-Canche B."/>
            <person name="Churchill A.C.L."/>
            <person name="Conde-Ferraez L."/>
            <person name="Cools H.J."/>
            <person name="Coutinho P.M."/>
            <person name="Csukai M."/>
            <person name="Dehal P."/>
            <person name="De Wit P."/>
            <person name="Donzelli B."/>
            <person name="van de Geest H.C."/>
            <person name="van Ham R.C.H.J."/>
            <person name="Hammond-Kosack K.E."/>
            <person name="Henrissat B."/>
            <person name="Kilian A."/>
            <person name="Kobayashi A.K."/>
            <person name="Koopmann E."/>
            <person name="Kourmpetis Y."/>
            <person name="Kuzniar A."/>
            <person name="Lindquist E."/>
            <person name="Lombard V."/>
            <person name="Maliepaard C."/>
            <person name="Martins N."/>
            <person name="Mehrabi R."/>
            <person name="Nap J.P.H."/>
            <person name="Ponomarenko A."/>
            <person name="Rudd J.J."/>
            <person name="Salamov A."/>
            <person name="Schmutz J."/>
            <person name="Schouten H.J."/>
            <person name="Shapiro H."/>
            <person name="Stergiopoulos I."/>
            <person name="Torriani S.F.F."/>
            <person name="Tu H."/>
            <person name="de Vries R.P."/>
            <person name="Waalwijk C."/>
            <person name="Ware S.B."/>
            <person name="Wiebenga A."/>
            <person name="Zwiers L.-H."/>
            <person name="Oliver R.P."/>
            <person name="Grigoriev I.V."/>
            <person name="Kema G.H.J."/>
        </authorList>
    </citation>
    <scope>NUCLEOTIDE SEQUENCE [LARGE SCALE GENOMIC DNA]</scope>
    <source>
        <strain evidence="2">CBS 115943 / IPO323</strain>
    </source>
</reference>
<proteinExistence type="predicted"/>
<dbReference type="Proteomes" id="UP000008062">
    <property type="component" value="Chromosome 3"/>
</dbReference>
<keyword evidence="2" id="KW-1185">Reference proteome</keyword>
<accession>F9X6I1</accession>
<dbReference type="AlphaFoldDB" id="F9X6I1"/>
<protein>
    <submittedName>
        <fullName evidence="1">Uncharacterized protein</fullName>
    </submittedName>
</protein>